<dbReference type="PANTHER" id="PTHR12839">
    <property type="entry name" value="NONSENSE-MEDIATED MRNA DECAY PROTEIN 2 UP-FRAMESHIFT SUPPRESSOR 2"/>
    <property type="match status" value="1"/>
</dbReference>
<dbReference type="SUPFAM" id="SSF48371">
    <property type="entry name" value="ARM repeat"/>
    <property type="match status" value="3"/>
</dbReference>
<accession>A0AA85BH00</accession>
<feature type="region of interest" description="Disordered" evidence="3">
    <location>
        <begin position="991"/>
        <end position="1109"/>
    </location>
</feature>
<dbReference type="WBParaSite" id="SMTH1_57260.4">
    <property type="protein sequence ID" value="SMTH1_57260.4"/>
    <property type="gene ID" value="SMTH1_57260"/>
</dbReference>
<feature type="compositionally biased region" description="Acidic residues" evidence="3">
    <location>
        <begin position="1022"/>
        <end position="1057"/>
    </location>
</feature>
<dbReference type="GO" id="GO:0000184">
    <property type="term" value="P:nuclear-transcribed mRNA catabolic process, nonsense-mediated decay"/>
    <property type="evidence" value="ECO:0007669"/>
    <property type="project" value="InterPro"/>
</dbReference>
<evidence type="ECO:0000313" key="5">
    <source>
        <dbReference type="Proteomes" id="UP000050791"/>
    </source>
</evidence>
<comment type="subcellular location">
    <subcellularLocation>
        <location evidence="1">Cytoplasm</location>
    </subcellularLocation>
</comment>
<dbReference type="GO" id="GO:0035145">
    <property type="term" value="C:exon-exon junction complex"/>
    <property type="evidence" value="ECO:0007669"/>
    <property type="project" value="TreeGrafter"/>
</dbReference>
<dbReference type="InterPro" id="IPR016024">
    <property type="entry name" value="ARM-type_fold"/>
</dbReference>
<protein>
    <submittedName>
        <fullName evidence="6">Regulator of nonsense transcripts 2</fullName>
    </submittedName>
</protein>
<feature type="region of interest" description="Disordered" evidence="3">
    <location>
        <begin position="388"/>
        <end position="409"/>
    </location>
</feature>
<evidence type="ECO:0000256" key="2">
    <source>
        <dbReference type="ARBA" id="ARBA00022490"/>
    </source>
</evidence>
<evidence type="ECO:0000256" key="3">
    <source>
        <dbReference type="SAM" id="MobiDB-lite"/>
    </source>
</evidence>
<dbReference type="Pfam" id="PF02854">
    <property type="entry name" value="MIF4G"/>
    <property type="match status" value="2"/>
</dbReference>
<dbReference type="InterPro" id="IPR003890">
    <property type="entry name" value="MIF4G-like_typ-3"/>
</dbReference>
<dbReference type="GO" id="GO:0005737">
    <property type="term" value="C:cytoplasm"/>
    <property type="evidence" value="ECO:0007669"/>
    <property type="project" value="UniProtKB-SubCell"/>
</dbReference>
<dbReference type="Pfam" id="PF04050">
    <property type="entry name" value="Upf2"/>
    <property type="match status" value="1"/>
</dbReference>
<evidence type="ECO:0000313" key="6">
    <source>
        <dbReference type="WBParaSite" id="SMTH1_57260.4"/>
    </source>
</evidence>
<dbReference type="InterPro" id="IPR007193">
    <property type="entry name" value="Upf2/Nmd2_C"/>
</dbReference>
<dbReference type="Proteomes" id="UP000050791">
    <property type="component" value="Unassembled WGS sequence"/>
</dbReference>
<evidence type="ECO:0000256" key="1">
    <source>
        <dbReference type="ARBA" id="ARBA00004496"/>
    </source>
</evidence>
<feature type="region of interest" description="Disordered" evidence="3">
    <location>
        <begin position="425"/>
        <end position="446"/>
    </location>
</feature>
<dbReference type="Gene3D" id="1.25.40.180">
    <property type="match status" value="3"/>
</dbReference>
<proteinExistence type="predicted"/>
<feature type="compositionally biased region" description="Polar residues" evidence="3">
    <location>
        <begin position="1059"/>
        <end position="1071"/>
    </location>
</feature>
<organism evidence="5 6">
    <name type="scientific">Schistosoma mattheei</name>
    <dbReference type="NCBI Taxonomy" id="31246"/>
    <lineage>
        <taxon>Eukaryota</taxon>
        <taxon>Metazoa</taxon>
        <taxon>Spiralia</taxon>
        <taxon>Lophotrochozoa</taxon>
        <taxon>Platyhelminthes</taxon>
        <taxon>Trematoda</taxon>
        <taxon>Digenea</taxon>
        <taxon>Strigeidida</taxon>
        <taxon>Schistosomatoidea</taxon>
        <taxon>Schistosomatidae</taxon>
        <taxon>Schistosoma</taxon>
    </lineage>
</organism>
<feature type="domain" description="MIF4G" evidence="4">
    <location>
        <begin position="467"/>
        <end position="656"/>
    </location>
</feature>
<dbReference type="PANTHER" id="PTHR12839:SF7">
    <property type="entry name" value="REGULATOR OF NONSENSE TRANSCRIPTS 2"/>
    <property type="match status" value="1"/>
</dbReference>
<dbReference type="InterPro" id="IPR039762">
    <property type="entry name" value="Nmd2/UPF2"/>
</dbReference>
<evidence type="ECO:0000259" key="4">
    <source>
        <dbReference type="SMART" id="SM00543"/>
    </source>
</evidence>
<sequence>MNEQDQIMSEIDRKQVTEFIVEASERLSLRTTLLEQNLAVAGKWPDDSFFVKKDSTLKKNTAFVKKVVRLNILRILKNWQRNFLDSQKDALLSEFESLNLSKYVEEVATAIVEAKIKLTDIPFMLKLCSAMYQRYSDFGVLFFDAWKKSFSSHKDLKNTNLSKLRVDLALFADLNTIGIFRDADGIRLLAGQLTLLTANDHDNFSNIGIISSFCRHCSDDWIGVIPRRIRLLSEKYEMPVPRSIFMSSERQAKCRTLFNDYLAGAMHRLQNMVKETQRIISGNRDQLESRGEVSEERQERAEHLMSACRKFHESLSTLADLLDADPPLDFSSMIKDESMSDLTAPDSVEKVVHEEVNLFEDEDTRLFYESLPDIKAMVPAILYKESEQAGVESNQSKNEDGDPAGSEDIDIDTVESELAKEEALIRVSEDGNESTNCTSIPDKSKPYLLNTDDGEEDLNPSGKVLMETFLTQLPNCINRDLIDRAAIDFCLNLNKRANRRRLAKALFSVPRTRYDLLPFYARLVASLAPVMPDLAQDINSMLTAEFRWRLSKRDQLNIESKLKVVRFIGELVKFKIYPAHQALTCLKQLLPQFVHHNIDMACALLDTCGRFLYRLPISHKRTKVYLEIMLRKKVALHMDQRYSIMIENTYYYCNPPPSNRQIVEPVKLTPQMMFIRHILLTKLDRTTVNTTLRLIRKMDWDDQELVEFTCTLFTRAWDVRYTNINCLASVLSGLATYHSDFAMAVVDNVIEDIRVGMELNLPSLNQRRIVMVKYLGLLYNYCLVDSPVIFKTLYSLLTFGVSLDLDFPSIIDPPDSLFRITLICTLLETSGSFFDQGKKRRKLNIFLIYFQRYYWFKRSLPIWVQSKNDAELLSAKSVSETKTDLHTGELTSSVEEPAVNHSEDSLVLNNPESSVDISGLNSDTQTNLPMFVPVRFPVAVEQQYFETLQQFRGNVGRAKNFTEAQRLVRHLEARCLPRLARLKATYGLTSESENVENGGQDVKIISENKSLRPTGPGHMDTIAEEAEQEDGDIQLGDDEYSMDEEDSDLDDEDEEQGGETHSSQRRQSTDLIESDGSRRRARVDSQQSQEDIDLTLEKTEEKEAEEEEIDQNYELKPRFIDCPEDTAFCEALDKMIAEALLSSTSGSNSSSVSGTATSVTSTINVSTDTNPASSRTLSVNVLPAPEILQLAAAKSRLAMKEDGSSSTNKVNQQVINHHNSTLHSVPTKSNGDNLEINHSDTLSAVNGEDSQNTVPFTLVSRRGNKPHLIPLAVPDSVQFAARYIQTAAAEREERARMKQLVLEMHEAQKEEEMEWGHYGGPDAVLAHQFPVNVNRDRWVKYNHPKGAPDADVVFGTHSQKRCAN</sequence>
<dbReference type="GO" id="GO:0003723">
    <property type="term" value="F:RNA binding"/>
    <property type="evidence" value="ECO:0007669"/>
    <property type="project" value="InterPro"/>
</dbReference>
<feature type="domain" description="MIF4G" evidence="4">
    <location>
        <begin position="673"/>
        <end position="876"/>
    </location>
</feature>
<name>A0AA85BH00_9TREM</name>
<reference evidence="6" key="1">
    <citation type="submission" date="2023-11" db="UniProtKB">
        <authorList>
            <consortium name="WormBaseParasite"/>
        </authorList>
    </citation>
    <scope>IDENTIFICATION</scope>
</reference>
<dbReference type="SMART" id="SM00543">
    <property type="entry name" value="MIF4G"/>
    <property type="match status" value="2"/>
</dbReference>
<keyword evidence="2" id="KW-0963">Cytoplasm</keyword>